<comment type="caution">
    <text evidence="1">The sequence shown here is derived from an EMBL/GenBank/DDBJ whole genome shotgun (WGS) entry which is preliminary data.</text>
</comment>
<reference evidence="1 2" key="1">
    <citation type="journal article" date="2018" name="Nat. Ecol. Evol.">
        <title>Shark genomes provide insights into elasmobranch evolution and the origin of vertebrates.</title>
        <authorList>
            <person name="Hara Y"/>
            <person name="Yamaguchi K"/>
            <person name="Onimaru K"/>
            <person name="Kadota M"/>
            <person name="Koyanagi M"/>
            <person name="Keeley SD"/>
            <person name="Tatsumi K"/>
            <person name="Tanaka K"/>
            <person name="Motone F"/>
            <person name="Kageyama Y"/>
            <person name="Nozu R"/>
            <person name="Adachi N"/>
            <person name="Nishimura O"/>
            <person name="Nakagawa R"/>
            <person name="Tanegashima C"/>
            <person name="Kiyatake I"/>
            <person name="Matsumoto R"/>
            <person name="Murakumo K"/>
            <person name="Nishida K"/>
            <person name="Terakita A"/>
            <person name="Kuratani S"/>
            <person name="Sato K"/>
            <person name="Hyodo S Kuraku.S."/>
        </authorList>
    </citation>
    <scope>NUCLEOTIDE SEQUENCE [LARGE SCALE GENOMIC DNA]</scope>
</reference>
<keyword evidence="2" id="KW-1185">Reference proteome</keyword>
<dbReference type="Proteomes" id="UP000288216">
    <property type="component" value="Unassembled WGS sequence"/>
</dbReference>
<name>A0A401QB40_SCYTO</name>
<evidence type="ECO:0000313" key="2">
    <source>
        <dbReference type="Proteomes" id="UP000288216"/>
    </source>
</evidence>
<dbReference type="STRING" id="75743.A0A401QB40"/>
<evidence type="ECO:0000313" key="1">
    <source>
        <dbReference type="EMBL" id="GCB82582.1"/>
    </source>
</evidence>
<dbReference type="OrthoDB" id="3219396at2759"/>
<dbReference type="GO" id="GO:0019005">
    <property type="term" value="C:SCF ubiquitin ligase complex"/>
    <property type="evidence" value="ECO:0007669"/>
    <property type="project" value="TreeGrafter"/>
</dbReference>
<dbReference type="InterPro" id="IPR039588">
    <property type="entry name" value="FBXO4"/>
</dbReference>
<dbReference type="AlphaFoldDB" id="A0A401QB40"/>
<dbReference type="EMBL" id="BFAA01023555">
    <property type="protein sequence ID" value="GCB82582.1"/>
    <property type="molecule type" value="Genomic_DNA"/>
</dbReference>
<protein>
    <submittedName>
        <fullName evidence="1">Uncharacterized protein</fullName>
    </submittedName>
</protein>
<sequence length="85" mass="9539">MPLREQEWLQILALIDPALGSPSRPVLVLCCVSTPDVARIPCVYVSHQLHLNQLDRPWLAHDTDAQSLGGFLEGIEWILQEVGRL</sequence>
<dbReference type="PANTHER" id="PTHR16008">
    <property type="entry name" value="F-BOX ONLY PROTEIN 4"/>
    <property type="match status" value="1"/>
</dbReference>
<dbReference type="GO" id="GO:0000209">
    <property type="term" value="P:protein polyubiquitination"/>
    <property type="evidence" value="ECO:0007669"/>
    <property type="project" value="TreeGrafter"/>
</dbReference>
<dbReference type="Gene3D" id="3.40.50.300">
    <property type="entry name" value="P-loop containing nucleotide triphosphate hydrolases"/>
    <property type="match status" value="1"/>
</dbReference>
<dbReference type="PANTHER" id="PTHR16008:SF4">
    <property type="entry name" value="F-BOX ONLY PROTEIN 4"/>
    <property type="match status" value="1"/>
</dbReference>
<dbReference type="GO" id="GO:0031146">
    <property type="term" value="P:SCF-dependent proteasomal ubiquitin-dependent protein catabolic process"/>
    <property type="evidence" value="ECO:0007669"/>
    <property type="project" value="InterPro"/>
</dbReference>
<accession>A0A401QB40</accession>
<organism evidence="1 2">
    <name type="scientific">Scyliorhinus torazame</name>
    <name type="common">Cloudy catshark</name>
    <name type="synonym">Catulus torazame</name>
    <dbReference type="NCBI Taxonomy" id="75743"/>
    <lineage>
        <taxon>Eukaryota</taxon>
        <taxon>Metazoa</taxon>
        <taxon>Chordata</taxon>
        <taxon>Craniata</taxon>
        <taxon>Vertebrata</taxon>
        <taxon>Chondrichthyes</taxon>
        <taxon>Elasmobranchii</taxon>
        <taxon>Galeomorphii</taxon>
        <taxon>Galeoidea</taxon>
        <taxon>Carcharhiniformes</taxon>
        <taxon>Scyliorhinidae</taxon>
        <taxon>Scyliorhinus</taxon>
    </lineage>
</organism>
<proteinExistence type="predicted"/>
<dbReference type="InterPro" id="IPR027417">
    <property type="entry name" value="P-loop_NTPase"/>
</dbReference>
<gene>
    <name evidence="1" type="ORF">scyTo_0022694</name>
</gene>